<dbReference type="Proteomes" id="UP000691718">
    <property type="component" value="Unassembled WGS sequence"/>
</dbReference>
<sequence>MSRSRKILDMLIVDGEKPELNSSISNIPAVYTKKSVKTVMNVDDNGMTQQTSPLPSGAEEISQKLADVWEEVLHEDGGPNEITCDSSILNVMSDPSANDVYSNQPSTFSLEVPSSFENSPLIQLDELLEVSDHSSTPG</sequence>
<name>A0A8S3XP15_PARAO</name>
<protein>
    <submittedName>
        <fullName evidence="1">(apollo) hypothetical protein</fullName>
    </submittedName>
</protein>
<dbReference type="EMBL" id="CAJQZP010001281">
    <property type="protein sequence ID" value="CAG5036258.1"/>
    <property type="molecule type" value="Genomic_DNA"/>
</dbReference>
<evidence type="ECO:0000313" key="1">
    <source>
        <dbReference type="EMBL" id="CAG5036258.1"/>
    </source>
</evidence>
<dbReference type="AlphaFoldDB" id="A0A8S3XP15"/>
<organism evidence="1 2">
    <name type="scientific">Parnassius apollo</name>
    <name type="common">Apollo butterfly</name>
    <name type="synonym">Papilio apollo</name>
    <dbReference type="NCBI Taxonomy" id="110799"/>
    <lineage>
        <taxon>Eukaryota</taxon>
        <taxon>Metazoa</taxon>
        <taxon>Ecdysozoa</taxon>
        <taxon>Arthropoda</taxon>
        <taxon>Hexapoda</taxon>
        <taxon>Insecta</taxon>
        <taxon>Pterygota</taxon>
        <taxon>Neoptera</taxon>
        <taxon>Endopterygota</taxon>
        <taxon>Lepidoptera</taxon>
        <taxon>Glossata</taxon>
        <taxon>Ditrysia</taxon>
        <taxon>Papilionoidea</taxon>
        <taxon>Papilionidae</taxon>
        <taxon>Parnassiinae</taxon>
        <taxon>Parnassini</taxon>
        <taxon>Parnassius</taxon>
        <taxon>Parnassius</taxon>
    </lineage>
</organism>
<comment type="caution">
    <text evidence="1">The sequence shown here is derived from an EMBL/GenBank/DDBJ whole genome shotgun (WGS) entry which is preliminary data.</text>
</comment>
<evidence type="ECO:0000313" key="2">
    <source>
        <dbReference type="Proteomes" id="UP000691718"/>
    </source>
</evidence>
<proteinExistence type="predicted"/>
<reference evidence="1" key="1">
    <citation type="submission" date="2021-04" db="EMBL/GenBank/DDBJ databases">
        <authorList>
            <person name="Tunstrom K."/>
        </authorList>
    </citation>
    <scope>NUCLEOTIDE SEQUENCE</scope>
</reference>
<dbReference type="OrthoDB" id="6136790at2759"/>
<accession>A0A8S3XP15</accession>
<gene>
    <name evidence="1" type="ORF">PAPOLLO_LOCUS20766</name>
</gene>
<keyword evidence="2" id="KW-1185">Reference proteome</keyword>